<reference evidence="1" key="2">
    <citation type="journal article" date="2010" name="J. Microbiol.">
        <title>Metagenomic assessment of a sulfur-oxidizing enrichment culture derived from marine sediment.</title>
        <authorList>
            <person name="Jung M.Y."/>
            <person name="Pham V."/>
            <person name="Park S.J."/>
            <person name="Kim S.J."/>
            <person name="Chae J.C."/>
            <person name="Roh Y."/>
            <person name="Rhee S.K."/>
        </authorList>
    </citation>
    <scope>NUCLEOTIDE SEQUENCE</scope>
</reference>
<evidence type="ECO:0000313" key="1">
    <source>
        <dbReference type="EMBL" id="ADB12539.1"/>
    </source>
</evidence>
<dbReference type="EMBL" id="GU177851">
    <property type="protein sequence ID" value="ADB12539.1"/>
    <property type="molecule type" value="Genomic_DNA"/>
</dbReference>
<organism evidence="1">
    <name type="scientific">uncultured bacterium 9F08</name>
    <dbReference type="NCBI Taxonomy" id="697051"/>
    <lineage>
        <taxon>Bacteria</taxon>
        <taxon>environmental samples</taxon>
    </lineage>
</organism>
<dbReference type="AlphaFoldDB" id="D2XIS9"/>
<reference evidence="1" key="1">
    <citation type="submission" date="2009-11" db="EMBL/GenBank/DDBJ databases">
        <authorList>
            <person name="Rhee S.-K."/>
            <person name="Park S.-J."/>
        </authorList>
    </citation>
    <scope>NUCLEOTIDE SEQUENCE</scope>
</reference>
<accession>D2XIS9</accession>
<sequence length="86" mass="9985">MCQAKQKDCKQTKGHGSRSLPFSVVHHCYIPPVRSFCSLRGKSCQLIIVHVAFAERLLYAKKKWYLLAFYSNAESLQFMFHIYTVV</sequence>
<name>D2XIS9_9BACT</name>
<proteinExistence type="predicted"/>
<protein>
    <submittedName>
        <fullName evidence="1">Uncharacterized protein</fullName>
    </submittedName>
</protein>